<dbReference type="Proteomes" id="UP000019365">
    <property type="component" value="Unassembled WGS sequence"/>
</dbReference>
<dbReference type="PATRIC" id="fig|1341157.4.peg.2999"/>
<sequence length="40" mass="4768">MKNPPFIHQTVKKRVELLGFMIYDIYNGIFFSDIFSAKEE</sequence>
<proteinExistence type="predicted"/>
<accession>W7UVA8</accession>
<organism evidence="1 2">
    <name type="scientific">Ruminococcus flavefaciens 007c</name>
    <dbReference type="NCBI Taxonomy" id="1341157"/>
    <lineage>
        <taxon>Bacteria</taxon>
        <taxon>Bacillati</taxon>
        <taxon>Bacillota</taxon>
        <taxon>Clostridia</taxon>
        <taxon>Eubacteriales</taxon>
        <taxon>Oscillospiraceae</taxon>
        <taxon>Ruminococcus</taxon>
    </lineage>
</organism>
<gene>
    <name evidence="1" type="ORF">RF007C_12840</name>
</gene>
<reference evidence="1 2" key="1">
    <citation type="journal article" date="2014" name="PLoS ONE">
        <title>Rumen cellulosomics: divergent fiber-degrading strategies revealed by comparative genome-wide analysis of six ruminococcal strains.</title>
        <authorList>
            <person name="Dassa B."/>
            <person name="Borovok I."/>
            <person name="Ruimy-Israeli V."/>
            <person name="Lamed R."/>
            <person name="Flint H.J."/>
            <person name="Duncan S.H."/>
            <person name="Henrissat B."/>
            <person name="Coutinho P."/>
            <person name="Morrison M."/>
            <person name="Mosoni P."/>
            <person name="Yeoman C.J."/>
            <person name="White B.A."/>
            <person name="Bayer E.A."/>
        </authorList>
    </citation>
    <scope>NUCLEOTIDE SEQUENCE [LARGE SCALE GENOMIC DNA]</scope>
    <source>
        <strain evidence="1 2">007c</strain>
    </source>
</reference>
<evidence type="ECO:0000313" key="2">
    <source>
        <dbReference type="Proteomes" id="UP000019365"/>
    </source>
</evidence>
<comment type="caution">
    <text evidence="1">The sequence shown here is derived from an EMBL/GenBank/DDBJ whole genome shotgun (WGS) entry which is preliminary data.</text>
</comment>
<keyword evidence="2" id="KW-1185">Reference proteome</keyword>
<name>W7UVA8_RUMFL</name>
<dbReference type="AlphaFoldDB" id="W7UVA8"/>
<protein>
    <submittedName>
        <fullName evidence="1">Uncharacterized protein</fullName>
    </submittedName>
</protein>
<evidence type="ECO:0000313" key="1">
    <source>
        <dbReference type="EMBL" id="EWM52232.1"/>
    </source>
</evidence>
<dbReference type="EMBL" id="ATAX01000036">
    <property type="protein sequence ID" value="EWM52232.1"/>
    <property type="molecule type" value="Genomic_DNA"/>
</dbReference>